<accession>A0AAD5GU58</accession>
<dbReference type="AlphaFoldDB" id="A0AAD5GU58"/>
<dbReference type="Proteomes" id="UP001206925">
    <property type="component" value="Unassembled WGS sequence"/>
</dbReference>
<protein>
    <submittedName>
        <fullName evidence="1">Uncharacterized protein</fullName>
    </submittedName>
</protein>
<sequence length="119" mass="12772">MFLTVILQPPSPSIAKAFPSIKYGGGRQSLHFRDKFGCGLGSNKHGEGLRYKEDGLDIDAGSELVRRIAKMAPGIGGLVDHLPSFVTENGIMVLVPSTDEGEEMAIISAATRYHSLIIC</sequence>
<dbReference type="EMBL" id="JAMZMK010000878">
    <property type="protein sequence ID" value="KAI7755712.1"/>
    <property type="molecule type" value="Genomic_DNA"/>
</dbReference>
<proteinExistence type="predicted"/>
<reference evidence="1" key="1">
    <citation type="submission" date="2022-06" db="EMBL/GenBank/DDBJ databases">
        <title>Uncovering the hologenomic basis of an extraordinary plant invasion.</title>
        <authorList>
            <person name="Bieker V.C."/>
            <person name="Martin M.D."/>
            <person name="Gilbert T."/>
            <person name="Hodgins K."/>
            <person name="Battlay P."/>
            <person name="Petersen B."/>
            <person name="Wilson J."/>
        </authorList>
    </citation>
    <scope>NUCLEOTIDE SEQUENCE</scope>
    <source>
        <strain evidence="1">AA19_3_7</strain>
        <tissue evidence="1">Leaf</tissue>
    </source>
</reference>
<evidence type="ECO:0000313" key="2">
    <source>
        <dbReference type="Proteomes" id="UP001206925"/>
    </source>
</evidence>
<keyword evidence="2" id="KW-1185">Reference proteome</keyword>
<comment type="caution">
    <text evidence="1">The sequence shown here is derived from an EMBL/GenBank/DDBJ whole genome shotgun (WGS) entry which is preliminary data.</text>
</comment>
<evidence type="ECO:0000313" key="1">
    <source>
        <dbReference type="EMBL" id="KAI7755712.1"/>
    </source>
</evidence>
<organism evidence="1 2">
    <name type="scientific">Ambrosia artemisiifolia</name>
    <name type="common">Common ragweed</name>
    <dbReference type="NCBI Taxonomy" id="4212"/>
    <lineage>
        <taxon>Eukaryota</taxon>
        <taxon>Viridiplantae</taxon>
        <taxon>Streptophyta</taxon>
        <taxon>Embryophyta</taxon>
        <taxon>Tracheophyta</taxon>
        <taxon>Spermatophyta</taxon>
        <taxon>Magnoliopsida</taxon>
        <taxon>eudicotyledons</taxon>
        <taxon>Gunneridae</taxon>
        <taxon>Pentapetalae</taxon>
        <taxon>asterids</taxon>
        <taxon>campanulids</taxon>
        <taxon>Asterales</taxon>
        <taxon>Asteraceae</taxon>
        <taxon>Asteroideae</taxon>
        <taxon>Heliantheae alliance</taxon>
        <taxon>Heliantheae</taxon>
        <taxon>Ambrosia</taxon>
    </lineage>
</organism>
<gene>
    <name evidence="1" type="ORF">M8C21_010348</name>
</gene>
<name>A0AAD5GU58_AMBAR</name>